<dbReference type="GO" id="GO:0051087">
    <property type="term" value="F:protein-folding chaperone binding"/>
    <property type="evidence" value="ECO:0007669"/>
    <property type="project" value="TreeGrafter"/>
</dbReference>
<dbReference type="RefSeq" id="XP_002674721.1">
    <property type="nucleotide sequence ID" value="XM_002674675.1"/>
</dbReference>
<feature type="region of interest" description="Disordered" evidence="5">
    <location>
        <begin position="307"/>
        <end position="327"/>
    </location>
</feature>
<comment type="similarity">
    <text evidence="2">Belongs to the FNIP family.</text>
</comment>
<dbReference type="KEGG" id="ngr:NAEGRDRAFT_70110"/>
<keyword evidence="3" id="KW-0472">Membrane</keyword>
<dbReference type="InterPro" id="IPR028086">
    <property type="entry name" value="FNIP_C_dom"/>
</dbReference>
<dbReference type="OMA" id="IEGRSCN"/>
<dbReference type="InterPro" id="IPR028085">
    <property type="entry name" value="FNIP_mid_dom"/>
</dbReference>
<comment type="subcellular location">
    <subcellularLocation>
        <location evidence="1">Lysosome membrane</location>
    </subcellularLocation>
</comment>
<keyword evidence="4" id="KW-0458">Lysosome</keyword>
<feature type="domain" description="Folliculin-interacting protein N-terminal" evidence="6">
    <location>
        <begin position="66"/>
        <end position="202"/>
    </location>
</feature>
<dbReference type="Pfam" id="PF14638">
    <property type="entry name" value="FNIP_C"/>
    <property type="match status" value="1"/>
</dbReference>
<dbReference type="InParanoid" id="D2VMF0"/>
<organism evidence="10">
    <name type="scientific">Naegleria gruberi</name>
    <name type="common">Amoeba</name>
    <dbReference type="NCBI Taxonomy" id="5762"/>
    <lineage>
        <taxon>Eukaryota</taxon>
        <taxon>Discoba</taxon>
        <taxon>Heterolobosea</taxon>
        <taxon>Tetramitia</taxon>
        <taxon>Eutetramitia</taxon>
        <taxon>Vahlkampfiidae</taxon>
        <taxon>Naegleria</taxon>
    </lineage>
</organism>
<proteinExistence type="inferred from homology"/>
<evidence type="ECO:0000256" key="2">
    <source>
        <dbReference type="ARBA" id="ARBA00007541"/>
    </source>
</evidence>
<dbReference type="PRINTS" id="PR02073">
    <property type="entry name" value="FOLLICULNIP1"/>
</dbReference>
<evidence type="ECO:0000256" key="3">
    <source>
        <dbReference type="ARBA" id="ARBA00023136"/>
    </source>
</evidence>
<evidence type="ECO:0000259" key="7">
    <source>
        <dbReference type="Pfam" id="PF14637"/>
    </source>
</evidence>
<dbReference type="InterPro" id="IPR026156">
    <property type="entry name" value="FNIP_fam"/>
</dbReference>
<feature type="compositionally biased region" description="Polar residues" evidence="5">
    <location>
        <begin position="264"/>
        <end position="288"/>
    </location>
</feature>
<gene>
    <name evidence="9" type="ORF">NAEGRDRAFT_70110</name>
</gene>
<feature type="region of interest" description="Disordered" evidence="5">
    <location>
        <begin position="218"/>
        <end position="288"/>
    </location>
</feature>
<dbReference type="GO" id="GO:0042030">
    <property type="term" value="F:ATPase inhibitor activity"/>
    <property type="evidence" value="ECO:0007669"/>
    <property type="project" value="TreeGrafter"/>
</dbReference>
<protein>
    <submittedName>
        <fullName evidence="9">Predicted protein</fullName>
    </submittedName>
</protein>
<evidence type="ECO:0000256" key="4">
    <source>
        <dbReference type="ARBA" id="ARBA00023228"/>
    </source>
</evidence>
<dbReference type="GO" id="GO:0005765">
    <property type="term" value="C:lysosomal membrane"/>
    <property type="evidence" value="ECO:0007669"/>
    <property type="project" value="UniProtKB-SubCell"/>
</dbReference>
<evidence type="ECO:0000256" key="1">
    <source>
        <dbReference type="ARBA" id="ARBA00004656"/>
    </source>
</evidence>
<feature type="domain" description="Folliculin-interacting protein middle" evidence="7">
    <location>
        <begin position="338"/>
        <end position="584"/>
    </location>
</feature>
<dbReference type="STRING" id="5762.D2VMF0"/>
<dbReference type="EMBL" id="GG738882">
    <property type="protein sequence ID" value="EFC41977.1"/>
    <property type="molecule type" value="Genomic_DNA"/>
</dbReference>
<evidence type="ECO:0000313" key="9">
    <source>
        <dbReference type="EMBL" id="EFC41977.1"/>
    </source>
</evidence>
<evidence type="ECO:0000313" key="10">
    <source>
        <dbReference type="Proteomes" id="UP000006671"/>
    </source>
</evidence>
<evidence type="ECO:0000259" key="8">
    <source>
        <dbReference type="Pfam" id="PF14638"/>
    </source>
</evidence>
<feature type="region of interest" description="Disordered" evidence="5">
    <location>
        <begin position="141"/>
        <end position="163"/>
    </location>
</feature>
<dbReference type="VEuPathDB" id="AmoebaDB:NAEGRDRAFT_70110"/>
<sequence>MGNNIKSASNDREAPTRSLYEEEVSPSASSSTNYQDDLQSYKSYITQHQIIDQIQFRSLPDKFCSVRILIMQSGMNGNTLMYDTHHDNNFKQFKAKLNQNTKEVNERFRKMQMLKSTRAVNKIKTSSPSLKPLLGGLSQNNLNQSFQSQTNNTSSNNNINNKQSVGMNDTSILGEILFGSIPIQILGQNTKIHTLSQHKQTCLSKVFRVGLPVSTIIKTDVQSDHGDDSSSTSKDIPPNTEPNPNPVSTSPTPSPTVRNRAVSIIQQPNANQVSATAYSPNTLGTRNRSYSTSVTDAIRDNFTEKAAAASTTTEDTKQAHKKKDRKKKLHKDQDISFMCKSSFGIAVLLVFHDCGEDKDELQNPSQLQRLIFSHFPIFEHKLRKLLNSCKNSIQNYLKKKVDEARESDKLDEIFSGFTFNIKSFHGCLQDSEEISNASIDFNKFIISFLHAPRFNEPIWQSQSLLPLEKSNNFSTFLTDLALLTRKDEQHLSFFSLVLTTILSNHLSWVSQFIQSERSDCDDNPSLLIQKYLKSLYGSGYLPTLTSGEQDKKGLKKFCKIIVVGSNNKDIRYCISMITFLLQSTLLLEKEFSIDKPQQSSNLDSKFLPETLLTLTPMQFVEMKPPLKTKPRQKHSHDTTNPNIAIHTIESDSDEDSEYHIKPVVLVPKPNFTLAAYDNNVEEMNLKMKFNKFGNSLFADVCTWYCGGFVISGLPRYVNFQKELIEDLEFIQTESIDGDPRLPDVASCIIIDIEGRSCNVVTSKHKTAKFEEGHNSSIISKLLHELLFLRSVDQTSEGEKACEQIFKDTLYGLVLKTKLMFSIVDSIDSETNRIIPTNAVHWRSDSKQTPTKSLSEQLKKILVSKPKKNGSERITYEQLSHLLHVNISDIPLLMSIASAFRSDISKKVIPHKVSKKKKR</sequence>
<feature type="domain" description="Folliculin-interacting protein C-terminal" evidence="8">
    <location>
        <begin position="682"/>
        <end position="825"/>
    </location>
</feature>
<dbReference type="Pfam" id="PF14636">
    <property type="entry name" value="FNIP_N"/>
    <property type="match status" value="1"/>
</dbReference>
<dbReference type="OrthoDB" id="10051712at2759"/>
<dbReference type="Pfam" id="PF14637">
    <property type="entry name" value="FNIP_M"/>
    <property type="match status" value="1"/>
</dbReference>
<evidence type="ECO:0000256" key="5">
    <source>
        <dbReference type="SAM" id="MobiDB-lite"/>
    </source>
</evidence>
<accession>D2VMF0</accession>
<dbReference type="Proteomes" id="UP000006671">
    <property type="component" value="Unassembled WGS sequence"/>
</dbReference>
<feature type="region of interest" description="Disordered" evidence="5">
    <location>
        <begin position="1"/>
        <end position="34"/>
    </location>
</feature>
<dbReference type="PANTHER" id="PTHR21634:SF9">
    <property type="entry name" value="RE13835P"/>
    <property type="match status" value="1"/>
</dbReference>
<dbReference type="AlphaFoldDB" id="D2VMF0"/>
<evidence type="ECO:0000259" key="6">
    <source>
        <dbReference type="Pfam" id="PF14636"/>
    </source>
</evidence>
<keyword evidence="10" id="KW-1185">Reference proteome</keyword>
<reference evidence="9 10" key="1">
    <citation type="journal article" date="2010" name="Cell">
        <title>The genome of Naegleria gruberi illuminates early eukaryotic versatility.</title>
        <authorList>
            <person name="Fritz-Laylin L.K."/>
            <person name="Prochnik S.E."/>
            <person name="Ginger M.L."/>
            <person name="Dacks J.B."/>
            <person name="Carpenter M.L."/>
            <person name="Field M.C."/>
            <person name="Kuo A."/>
            <person name="Paredez A."/>
            <person name="Chapman J."/>
            <person name="Pham J."/>
            <person name="Shu S."/>
            <person name="Neupane R."/>
            <person name="Cipriano M."/>
            <person name="Mancuso J."/>
            <person name="Tu H."/>
            <person name="Salamov A."/>
            <person name="Lindquist E."/>
            <person name="Shapiro H."/>
            <person name="Lucas S."/>
            <person name="Grigoriev I.V."/>
            <person name="Cande W.Z."/>
            <person name="Fulton C."/>
            <person name="Rokhsar D.S."/>
            <person name="Dawson S.C."/>
        </authorList>
    </citation>
    <scope>NUCLEOTIDE SEQUENCE [LARGE SCALE GENOMIC DNA]</scope>
    <source>
        <strain evidence="9 10">NEG-M</strain>
    </source>
</reference>
<dbReference type="GeneID" id="8862670"/>
<name>D2VMF0_NAEGR</name>
<dbReference type="InterPro" id="IPR028084">
    <property type="entry name" value="FNIP_N_dom"/>
</dbReference>
<dbReference type="PANTHER" id="PTHR21634">
    <property type="entry name" value="RE13835P"/>
    <property type="match status" value="1"/>
</dbReference>